<evidence type="ECO:0000256" key="4">
    <source>
        <dbReference type="ARBA" id="ARBA00022553"/>
    </source>
</evidence>
<dbReference type="AlphaFoldDB" id="A0A667YBU2"/>
<sequence>MHTATYPRAVLCPQLIFEKEGVYLHTNAKRSNQDTTIPGFIRIVERVREAWSFSLPLSELYSLRRARFSLGRNFLVLTSRGGHPLPPLHFHRGGTRELLRALQRYIILASSPVDGRLFLAYPLDSGALSQSFDELQLLDDGGSDLRFIQDPYATTFGGFSKVTNFFRGALRPPESPHHPRGPQDPSAPSLPDEEPGFELITCGVELGPRPEVSRGKPLDKWEEFLDREGRVQHPERIKELVFRGGITPALRKEAWKFLLGFYPWNSTAKEREDILRVKTDEYFRMKVQWKSVSEEQEMRNSLLRGYRSLIERDVNRTDRQNTFFSGNDNPGLTLLHDVLMTYCMYNFDLGYVQGMSDLLAPLLFVTQNEVESFWCLTGFMELVHQNFEESQEAMKQQLLQLSILLKALDPELCDYLDSQDSGSLCFCFRWLLIWFKREFSFEDILTLWEVLWTRLPCDNFHLLIACSILESQRGELIGSDHDFNTILKHINELTMKLDLQTVLCGAEAIYLQLVQCKVGRAAARWSLSYLSDSTFQLVAFTVTLKSKDQAKTLKCMWKPCQKKKKSTSEEPLGPFFPLSCVSANLSH</sequence>
<evidence type="ECO:0000256" key="3">
    <source>
        <dbReference type="ARBA" id="ARBA00022490"/>
    </source>
</evidence>
<dbReference type="Gene3D" id="1.10.8.270">
    <property type="entry name" value="putative rabgap domain of human tbc1 domain family member 14 like domains"/>
    <property type="match status" value="1"/>
</dbReference>
<dbReference type="SMART" id="SM00164">
    <property type="entry name" value="TBC"/>
    <property type="match status" value="1"/>
</dbReference>
<evidence type="ECO:0000256" key="9">
    <source>
        <dbReference type="ARBA" id="ARBA00082539"/>
    </source>
</evidence>
<evidence type="ECO:0000256" key="2">
    <source>
        <dbReference type="ARBA" id="ARBA00022468"/>
    </source>
</evidence>
<evidence type="ECO:0000256" key="10">
    <source>
        <dbReference type="SAM" id="MobiDB-lite"/>
    </source>
</evidence>
<keyword evidence="4" id="KW-0597">Phosphoprotein</keyword>
<gene>
    <name evidence="12" type="primary">TBC1D17</name>
    <name evidence="12" type="synonym">tbc1d17</name>
</gene>
<reference evidence="12" key="1">
    <citation type="submission" date="2019-06" db="EMBL/GenBank/DDBJ databases">
        <authorList>
            <consortium name="Wellcome Sanger Institute Data Sharing"/>
        </authorList>
    </citation>
    <scope>NUCLEOTIDE SEQUENCE [LARGE SCALE GENOMIC DNA]</scope>
</reference>
<evidence type="ECO:0000256" key="6">
    <source>
        <dbReference type="ARBA" id="ARBA00055283"/>
    </source>
</evidence>
<dbReference type="Gene3D" id="1.10.472.80">
    <property type="entry name" value="Ypt/Rab-GAP domain of gyp1p, domain 3"/>
    <property type="match status" value="1"/>
</dbReference>
<keyword evidence="2" id="KW-0343">GTPase activation</keyword>
<evidence type="ECO:0000313" key="12">
    <source>
        <dbReference type="Ensembl" id="ENSMMDP00005025127.1"/>
    </source>
</evidence>
<dbReference type="InterPro" id="IPR035969">
    <property type="entry name" value="Rab-GAP_TBC_sf"/>
</dbReference>
<reference evidence="12" key="3">
    <citation type="submission" date="2025-09" db="UniProtKB">
        <authorList>
            <consortium name="Ensembl"/>
        </authorList>
    </citation>
    <scope>IDENTIFICATION</scope>
</reference>
<dbReference type="Pfam" id="PF00566">
    <property type="entry name" value="RabGAP-TBC"/>
    <property type="match status" value="1"/>
</dbReference>
<keyword evidence="3" id="KW-0963">Cytoplasm</keyword>
<comment type="subcellular location">
    <subcellularLocation>
        <location evidence="1">Cytoplasm</location>
    </subcellularLocation>
</comment>
<accession>A0A667YBU2</accession>
<dbReference type="SUPFAM" id="SSF47923">
    <property type="entry name" value="Ypt/Rab-GAP domain of gyp1p"/>
    <property type="match status" value="2"/>
</dbReference>
<comment type="function">
    <text evidence="6">Acts as a GTPase activating protein for RAB7A. Does not act on RAB4, RAB5 or RAB6.</text>
</comment>
<keyword evidence="13" id="KW-1185">Reference proteome</keyword>
<reference evidence="12" key="2">
    <citation type="submission" date="2025-08" db="UniProtKB">
        <authorList>
            <consortium name="Ensembl"/>
        </authorList>
    </citation>
    <scope>IDENTIFICATION</scope>
</reference>
<dbReference type="Pfam" id="PF12068">
    <property type="entry name" value="PH_RBD"/>
    <property type="match status" value="1"/>
</dbReference>
<evidence type="ECO:0000259" key="11">
    <source>
        <dbReference type="PROSITE" id="PS50086"/>
    </source>
</evidence>
<dbReference type="GO" id="GO:0005737">
    <property type="term" value="C:cytoplasm"/>
    <property type="evidence" value="ECO:0007669"/>
    <property type="project" value="UniProtKB-SubCell"/>
</dbReference>
<protein>
    <recommendedName>
        <fullName evidence="8">TBC1 domain family member 15</fullName>
    </recommendedName>
    <alternativeName>
        <fullName evidence="9">GTPase-activating protein RAB7</fullName>
    </alternativeName>
</protein>
<dbReference type="PROSITE" id="PS50086">
    <property type="entry name" value="TBC_RABGAP"/>
    <property type="match status" value="1"/>
</dbReference>
<evidence type="ECO:0000256" key="8">
    <source>
        <dbReference type="ARBA" id="ARBA00067480"/>
    </source>
</evidence>
<organism evidence="12 13">
    <name type="scientific">Myripristis murdjan</name>
    <name type="common">pinecone soldierfish</name>
    <dbReference type="NCBI Taxonomy" id="586833"/>
    <lineage>
        <taxon>Eukaryota</taxon>
        <taxon>Metazoa</taxon>
        <taxon>Chordata</taxon>
        <taxon>Craniata</taxon>
        <taxon>Vertebrata</taxon>
        <taxon>Euteleostomi</taxon>
        <taxon>Actinopterygii</taxon>
        <taxon>Neopterygii</taxon>
        <taxon>Teleostei</taxon>
        <taxon>Neoteleostei</taxon>
        <taxon>Acanthomorphata</taxon>
        <taxon>Holocentriformes</taxon>
        <taxon>Holocentridae</taxon>
        <taxon>Myripristis</taxon>
    </lineage>
</organism>
<dbReference type="PANTHER" id="PTHR22957:SF360">
    <property type="entry name" value="TBC1 DOMAIN FAMILY MEMBER 17"/>
    <property type="match status" value="1"/>
</dbReference>
<name>A0A667YBU2_9TELE</name>
<evidence type="ECO:0000256" key="1">
    <source>
        <dbReference type="ARBA" id="ARBA00004496"/>
    </source>
</evidence>
<dbReference type="InterPro" id="IPR021935">
    <property type="entry name" value="SGSM1/2_RBD"/>
</dbReference>
<keyword evidence="5" id="KW-0007">Acetylation</keyword>
<feature type="domain" description="Rab-GAP TBC" evidence="11">
    <location>
        <begin position="245"/>
        <end position="455"/>
    </location>
</feature>
<dbReference type="FunFam" id="1.10.472.80:FF:000005">
    <property type="entry name" value="TBC1 domain family member 15"/>
    <property type="match status" value="1"/>
</dbReference>
<dbReference type="Proteomes" id="UP000472263">
    <property type="component" value="Chromosome 8"/>
</dbReference>
<evidence type="ECO:0000256" key="7">
    <source>
        <dbReference type="ARBA" id="ARBA00065268"/>
    </source>
</evidence>
<proteinExistence type="predicted"/>
<dbReference type="PANTHER" id="PTHR22957">
    <property type="entry name" value="TBC1 DOMAIN FAMILY MEMBER GTPASE-ACTIVATING PROTEIN"/>
    <property type="match status" value="1"/>
</dbReference>
<evidence type="ECO:0000313" key="13">
    <source>
        <dbReference type="Proteomes" id="UP000472263"/>
    </source>
</evidence>
<evidence type="ECO:0000256" key="5">
    <source>
        <dbReference type="ARBA" id="ARBA00022990"/>
    </source>
</evidence>
<dbReference type="GeneTree" id="ENSGT00940000158989"/>
<dbReference type="InterPro" id="IPR000195">
    <property type="entry name" value="Rab-GAP-TBC_dom"/>
</dbReference>
<dbReference type="GO" id="GO:0005096">
    <property type="term" value="F:GTPase activator activity"/>
    <property type="evidence" value="ECO:0007669"/>
    <property type="project" value="UniProtKB-KW"/>
</dbReference>
<comment type="subunit">
    <text evidence="7">Interacts with non-phosphorylated form of RAB8A; phosphorylation of RAB8A at 'Thr-72' disrupts this interaction. Interacts with ARMC12.</text>
</comment>
<dbReference type="Ensembl" id="ENSMMDT00005025658.1">
    <property type="protein sequence ID" value="ENSMMDP00005025127.1"/>
    <property type="gene ID" value="ENSMMDG00005009420.1"/>
</dbReference>
<dbReference type="FunFam" id="1.10.8.270:FF:000005">
    <property type="entry name" value="TBC1 domain family member 15"/>
    <property type="match status" value="1"/>
</dbReference>
<feature type="region of interest" description="Disordered" evidence="10">
    <location>
        <begin position="170"/>
        <end position="194"/>
    </location>
</feature>